<dbReference type="Proteomes" id="UP000008820">
    <property type="component" value="Chromosome 1"/>
</dbReference>
<feature type="region of interest" description="Disordered" evidence="1">
    <location>
        <begin position="1"/>
        <end position="112"/>
    </location>
</feature>
<name>A0A6I8TRW2_AEDAE</name>
<accession>A0A6I8TRW2</accession>
<dbReference type="OrthoDB" id="7764935at2759"/>
<evidence type="ECO:0000256" key="1">
    <source>
        <dbReference type="SAM" id="MobiDB-lite"/>
    </source>
</evidence>
<protein>
    <submittedName>
        <fullName evidence="2">Uncharacterized protein</fullName>
    </submittedName>
</protein>
<reference evidence="2" key="2">
    <citation type="submission" date="2020-05" db="UniProtKB">
        <authorList>
            <consortium name="EnsemblMetazoa"/>
        </authorList>
    </citation>
    <scope>IDENTIFICATION</scope>
    <source>
        <strain evidence="2">LVP_AGWG</strain>
    </source>
</reference>
<feature type="compositionally biased region" description="Pro residues" evidence="1">
    <location>
        <begin position="64"/>
        <end position="91"/>
    </location>
</feature>
<evidence type="ECO:0000313" key="2">
    <source>
        <dbReference type="EnsemblMetazoa" id="AAEL024353-PA"/>
    </source>
</evidence>
<organism evidence="2 3">
    <name type="scientific">Aedes aegypti</name>
    <name type="common">Yellowfever mosquito</name>
    <name type="synonym">Culex aegypti</name>
    <dbReference type="NCBI Taxonomy" id="7159"/>
    <lineage>
        <taxon>Eukaryota</taxon>
        <taxon>Metazoa</taxon>
        <taxon>Ecdysozoa</taxon>
        <taxon>Arthropoda</taxon>
        <taxon>Hexapoda</taxon>
        <taxon>Insecta</taxon>
        <taxon>Pterygota</taxon>
        <taxon>Neoptera</taxon>
        <taxon>Endopterygota</taxon>
        <taxon>Diptera</taxon>
        <taxon>Nematocera</taxon>
        <taxon>Culicoidea</taxon>
        <taxon>Culicidae</taxon>
        <taxon>Culicinae</taxon>
        <taxon>Aedini</taxon>
        <taxon>Aedes</taxon>
        <taxon>Stegomyia</taxon>
    </lineage>
</organism>
<dbReference type="EnsemblMetazoa" id="AAEL024353-RA">
    <property type="protein sequence ID" value="AAEL024353-PA"/>
    <property type="gene ID" value="AAEL024353"/>
</dbReference>
<reference evidence="2 3" key="1">
    <citation type="submission" date="2017-06" db="EMBL/GenBank/DDBJ databases">
        <title>Aedes aegypti genome working group (AGWG) sequencing and assembly.</title>
        <authorList>
            <consortium name="Aedes aegypti Genome Working Group (AGWG)"/>
            <person name="Matthews B.J."/>
        </authorList>
    </citation>
    <scope>NUCLEOTIDE SEQUENCE [LARGE SCALE GENOMIC DNA]</scope>
    <source>
        <strain evidence="2 3">LVP_AGWG</strain>
    </source>
</reference>
<evidence type="ECO:0000313" key="3">
    <source>
        <dbReference type="Proteomes" id="UP000008820"/>
    </source>
</evidence>
<feature type="compositionally biased region" description="Pro residues" evidence="1">
    <location>
        <begin position="44"/>
        <end position="57"/>
    </location>
</feature>
<sequence length="112" mass="12250">MSHLPHNPHEGPISSTVFPPDMNPNYPHQPIGTHYPPGGVHPPGHYPPPHLMPPPLDNPNYPGGYPPGHYPPGHYPPGHYPPVEGYPPHYPVPHEQAVGYGAAGQRKEPEKK</sequence>
<dbReference type="AlphaFoldDB" id="A0A6I8TRW2"/>
<proteinExistence type="predicted"/>
<gene>
    <name evidence="2" type="primary">110676872</name>
</gene>
<dbReference type="InParanoid" id="A0A6I8TRW2"/>
<keyword evidence="3" id="KW-1185">Reference proteome</keyword>